<accession>A0A0F9RII2</accession>
<comment type="caution">
    <text evidence="4">The sequence shown here is derived from an EMBL/GenBank/DDBJ whole genome shotgun (WGS) entry which is preliminary data.</text>
</comment>
<gene>
    <name evidence="4" type="ORF">LCGC14_0641620</name>
</gene>
<dbReference type="EMBL" id="LAZR01001162">
    <property type="protein sequence ID" value="KKN49597.1"/>
    <property type="molecule type" value="Genomic_DNA"/>
</dbReference>
<dbReference type="GO" id="GO:0003723">
    <property type="term" value="F:RNA binding"/>
    <property type="evidence" value="ECO:0007669"/>
    <property type="project" value="UniProtKB-KW"/>
</dbReference>
<dbReference type="AlphaFoldDB" id="A0A0F9RII2"/>
<organism evidence="4">
    <name type="scientific">marine sediment metagenome</name>
    <dbReference type="NCBI Taxonomy" id="412755"/>
    <lineage>
        <taxon>unclassified sequences</taxon>
        <taxon>metagenomes</taxon>
        <taxon>ecological metagenomes</taxon>
    </lineage>
</organism>
<keyword evidence="1" id="KW-0963">Cytoplasm</keyword>
<proteinExistence type="predicted"/>
<evidence type="ECO:0000256" key="1">
    <source>
        <dbReference type="ARBA" id="ARBA00022490"/>
    </source>
</evidence>
<dbReference type="InterPro" id="IPR001849">
    <property type="entry name" value="PH_domain"/>
</dbReference>
<evidence type="ECO:0000256" key="2">
    <source>
        <dbReference type="ARBA" id="ARBA00022884"/>
    </source>
</evidence>
<sequence length="91" mass="10315">MNSSEELQEWLKMVLSAMVSRPDEIEVEKKSDEMGVLYTVRMAKEDRGMLIGRGGINVNAVRTLLRHIGRMIDVRASLVLEMPPLKSQTDN</sequence>
<protein>
    <recommendedName>
        <fullName evidence="3">PH domain-containing protein</fullName>
    </recommendedName>
</protein>
<dbReference type="PANTHER" id="PTHR34654:SF1">
    <property type="entry name" value="RNA-BINDING PROTEIN KHPA"/>
    <property type="match status" value="1"/>
</dbReference>
<dbReference type="InterPro" id="IPR015946">
    <property type="entry name" value="KH_dom-like_a/b"/>
</dbReference>
<dbReference type="Gene3D" id="3.30.300.20">
    <property type="match status" value="1"/>
</dbReference>
<dbReference type="Pfam" id="PF13083">
    <property type="entry name" value="KH_KhpA-B"/>
    <property type="match status" value="1"/>
</dbReference>
<evidence type="ECO:0000259" key="3">
    <source>
        <dbReference type="PROSITE" id="PS50003"/>
    </source>
</evidence>
<keyword evidence="2" id="KW-0694">RNA-binding</keyword>
<name>A0A0F9RII2_9ZZZZ</name>
<feature type="domain" description="PH" evidence="3">
    <location>
        <begin position="1"/>
        <end position="19"/>
    </location>
</feature>
<dbReference type="PANTHER" id="PTHR34654">
    <property type="entry name" value="UPF0109 PROTEIN SCO5592"/>
    <property type="match status" value="1"/>
</dbReference>
<dbReference type="PROSITE" id="PS50003">
    <property type="entry name" value="PH_DOMAIN"/>
    <property type="match status" value="1"/>
</dbReference>
<evidence type="ECO:0000313" key="4">
    <source>
        <dbReference type="EMBL" id="KKN49597.1"/>
    </source>
</evidence>
<dbReference type="InterPro" id="IPR020627">
    <property type="entry name" value="KhpA"/>
</dbReference>
<reference evidence="4" key="1">
    <citation type="journal article" date="2015" name="Nature">
        <title>Complex archaea that bridge the gap between prokaryotes and eukaryotes.</title>
        <authorList>
            <person name="Spang A."/>
            <person name="Saw J.H."/>
            <person name="Jorgensen S.L."/>
            <person name="Zaremba-Niedzwiedzka K."/>
            <person name="Martijn J."/>
            <person name="Lind A.E."/>
            <person name="van Eijk R."/>
            <person name="Schleper C."/>
            <person name="Guy L."/>
            <person name="Ettema T.J."/>
        </authorList>
    </citation>
    <scope>NUCLEOTIDE SEQUENCE</scope>
</reference>